<feature type="non-terminal residue" evidence="1">
    <location>
        <position position="125"/>
    </location>
</feature>
<dbReference type="EMBL" id="BARS01033904">
    <property type="protein sequence ID" value="GAG16289.1"/>
    <property type="molecule type" value="Genomic_DNA"/>
</dbReference>
<dbReference type="AlphaFoldDB" id="X0VDP1"/>
<accession>X0VDP1</accession>
<organism evidence="1">
    <name type="scientific">marine sediment metagenome</name>
    <dbReference type="NCBI Taxonomy" id="412755"/>
    <lineage>
        <taxon>unclassified sequences</taxon>
        <taxon>metagenomes</taxon>
        <taxon>ecological metagenomes</taxon>
    </lineage>
</organism>
<protein>
    <submittedName>
        <fullName evidence="1">Uncharacterized protein</fullName>
    </submittedName>
</protein>
<name>X0VDP1_9ZZZZ</name>
<reference evidence="1" key="1">
    <citation type="journal article" date="2014" name="Front. Microbiol.">
        <title>High frequency of phylogenetically diverse reductive dehalogenase-homologous genes in deep subseafloor sedimentary metagenomes.</title>
        <authorList>
            <person name="Kawai M."/>
            <person name="Futagami T."/>
            <person name="Toyoda A."/>
            <person name="Takaki Y."/>
            <person name="Nishi S."/>
            <person name="Hori S."/>
            <person name="Arai W."/>
            <person name="Tsubouchi T."/>
            <person name="Morono Y."/>
            <person name="Uchiyama I."/>
            <person name="Ito T."/>
            <person name="Fujiyama A."/>
            <person name="Inagaki F."/>
            <person name="Takami H."/>
        </authorList>
    </citation>
    <scope>NUCLEOTIDE SEQUENCE</scope>
    <source>
        <strain evidence="1">Expedition CK06-06</strain>
    </source>
</reference>
<proteinExistence type="predicted"/>
<gene>
    <name evidence="1" type="ORF">S01H1_52455</name>
</gene>
<evidence type="ECO:0000313" key="1">
    <source>
        <dbReference type="EMBL" id="GAG16289.1"/>
    </source>
</evidence>
<comment type="caution">
    <text evidence="1">The sequence shown here is derived from an EMBL/GenBank/DDBJ whole genome shotgun (WGS) entry which is preliminary data.</text>
</comment>
<sequence length="125" mass="14914">MLQSQKQLTTLQDLYEAAKKLNLYELYRLRTLLWDEVGNPARIRDAKNRFKEGDRVEWFNGKENKMQFAQVLDKNPKTVKLRNEDDQEIWIVYYHSLNLSKSEFELTFDSNQKLTKQHCSIGDNV</sequence>